<organism evidence="2 3">
    <name type="scientific">Nocardiopsis tropica</name>
    <dbReference type="NCBI Taxonomy" id="109330"/>
    <lineage>
        <taxon>Bacteria</taxon>
        <taxon>Bacillati</taxon>
        <taxon>Actinomycetota</taxon>
        <taxon>Actinomycetes</taxon>
        <taxon>Streptosporangiales</taxon>
        <taxon>Nocardiopsidaceae</taxon>
        <taxon>Nocardiopsis</taxon>
    </lineage>
</organism>
<feature type="region of interest" description="Disordered" evidence="1">
    <location>
        <begin position="393"/>
        <end position="419"/>
    </location>
</feature>
<reference evidence="2 3" key="1">
    <citation type="submission" date="2023-07" db="EMBL/GenBank/DDBJ databases">
        <authorList>
            <person name="Girao M."/>
            <person name="Carvalho M.F."/>
        </authorList>
    </citation>
    <scope>NUCLEOTIDE SEQUENCE [LARGE SCALE GENOMIC DNA]</scope>
    <source>
        <strain evidence="2 3">66/93</strain>
    </source>
</reference>
<protein>
    <submittedName>
        <fullName evidence="2">Uncharacterized protein</fullName>
    </submittedName>
</protein>
<sequence length="419" mass="45461">MSWEGIDHELNRVRGEADRITLNLADLDAHVGHRLLKGATLEGRTRERWEYADAHVHTLWTVYDAFRLVVDEATRLRADGGGPGAQAALTALLNGPSVVLPARHTALGERGLLHADEETVTLADAVARMSAAYEEATGVISEVGTAWDVLHPRLGELDAMWQEIGTLSDMVELGEDEYEALRADLAAVGAAVRTDPLSLVEDGRVDTSALDRLRQALERVRGELRDALRMRDSYTESVERLGSAIDGVEEAVARARGLRARVVAKVSSPAAVEVPDPVPGLRAGIGEMDSLRARGRWRELGTRLGELQRAVHEAADDARDREEDLAGLMERRAELRGRLDAFRARAARLGLAEDERLAELHDRAHAELWSAPCDLRAATVSLSSYLRALHELGGTETPGDRTTPGTGASDGESDGGVSR</sequence>
<name>A0ABU7KIG1_9ACTN</name>
<comment type="caution">
    <text evidence="2">The sequence shown here is derived from an EMBL/GenBank/DDBJ whole genome shotgun (WGS) entry which is preliminary data.</text>
</comment>
<evidence type="ECO:0000313" key="2">
    <source>
        <dbReference type="EMBL" id="MEE2049081.1"/>
    </source>
</evidence>
<dbReference type="EMBL" id="JAUUCC010000002">
    <property type="protein sequence ID" value="MEE2049081.1"/>
    <property type="molecule type" value="Genomic_DNA"/>
</dbReference>
<dbReference type="Proteomes" id="UP001348641">
    <property type="component" value="Unassembled WGS sequence"/>
</dbReference>
<accession>A0ABU7KIG1</accession>
<evidence type="ECO:0000313" key="3">
    <source>
        <dbReference type="Proteomes" id="UP001348641"/>
    </source>
</evidence>
<evidence type="ECO:0000256" key="1">
    <source>
        <dbReference type="SAM" id="MobiDB-lite"/>
    </source>
</evidence>
<dbReference type="RefSeq" id="WP_330156385.1">
    <property type="nucleotide sequence ID" value="NZ_BAAAJA010000024.1"/>
</dbReference>
<proteinExistence type="predicted"/>
<gene>
    <name evidence="2" type="ORF">Q8A49_01050</name>
</gene>